<dbReference type="Proteomes" id="UP000245911">
    <property type="component" value="Unassembled WGS sequence"/>
</dbReference>
<name>A0A2T8HRK7_9RHOB</name>
<dbReference type="Gene3D" id="3.40.50.2300">
    <property type="match status" value="2"/>
</dbReference>
<reference evidence="14 15" key="1">
    <citation type="submission" date="2018-04" db="EMBL/GenBank/DDBJ databases">
        <title>Pararhodobacter oceanense sp. nov., isolated from marine intertidal sediment.</title>
        <authorList>
            <person name="Wang X.-L."/>
            <person name="Du Z.-J."/>
        </authorList>
    </citation>
    <scope>NUCLEOTIDE SEQUENCE [LARGE SCALE GENOMIC DNA]</scope>
    <source>
        <strain evidence="14 15">AM505</strain>
    </source>
</reference>
<dbReference type="SUPFAM" id="SSF52172">
    <property type="entry name" value="CheY-like"/>
    <property type="match status" value="2"/>
</dbReference>
<dbReference type="SMART" id="SM00387">
    <property type="entry name" value="HATPase_c"/>
    <property type="match status" value="1"/>
</dbReference>
<dbReference type="Pfam" id="PF08448">
    <property type="entry name" value="PAS_4"/>
    <property type="match status" value="2"/>
</dbReference>
<evidence type="ECO:0000256" key="8">
    <source>
        <dbReference type="ARBA" id="ARBA00023012"/>
    </source>
</evidence>
<dbReference type="EMBL" id="QDKM01000007">
    <property type="protein sequence ID" value="PVH28023.1"/>
    <property type="molecule type" value="Genomic_DNA"/>
</dbReference>
<dbReference type="SUPFAM" id="SSF55785">
    <property type="entry name" value="PYP-like sensor domain (PAS domain)"/>
    <property type="match status" value="3"/>
</dbReference>
<dbReference type="SMART" id="SM00086">
    <property type="entry name" value="PAC"/>
    <property type="match status" value="1"/>
</dbReference>
<dbReference type="NCBIfam" id="TIGR00229">
    <property type="entry name" value="sensory_box"/>
    <property type="match status" value="1"/>
</dbReference>
<sequence>MQIDLDALFAKAPSPYMLVDTDLRIVWANAAYLAVTGRTQARLIGRILTEEFPAPPESLPDQMLRGSFKQVLETGEADHLPLIAYPIHGPDGQLEERYWSATHTPVLNADGAVAYILQNTVDVTDLHRGAHGGGDGAGDGGAPLNLGVDTTGRSAALLQRAEAVANENLALGQMMDFFQSAFDQAPSFMAIVNGPEHVFQVVNQAYSDLTGHRDILGKSVSEALPEIAGQGFLNLLDQVYTSGEPVSFTEMPAQIQSDPNAPPSLHFIDFIYHPLSDRTGKTVGIFVQGHDVTGKKIAEKQLTATREKFRTMAQTMPNQVWTADKDGALTWLNQRTYEFTGYSEGELYGADWAKVVHPDDLATTVENWAGAIVEGKTYEAEFRIRKADGSYRWHIVRASPLHADDGTLSGWVGTNTDIEDRKNTEAEIAKLNATLEARVAKRNRELEAVHAALRQSQKLEAIGSLAGGIAHDFNNLLQVVTGNLQIAMRGMAAESEARARLEQAMRSVKRGATLASQLLSFARKQPLAPVVINLSQLISETSEIVHSAIGEGVELEIDLAEGLWNTNIDPNSMENALLNLAINARDAMEGQGRLTVTACNIEIKPEASPPHPDVGAGEYVRISVADSGSGMTPETLERVFEPFFTTKSDGHGTGLGLSMVYGFAKQSGGYISLDSEVGAGTTFHLYLPRSHEAVQELPGMADAGLAGGSERILLVEDDEDVRDTARHSLQQLGYQVTEAGDAEAALRLLAGGERVDLLFTDVVMPGKMSGYDLALKLQELHPEVPVLFTSGFVQDQIMHDGRLDEGVELLGKPYSQTELARRLREMLGSAGVAVEISQQEQPEAAEFAPRAVEAARGGQLRVLVVEDDALIRLDLVQMLREAEFEVIEAGTVAKALELLTSAPVDLLITDVGLPDRTGEELAKEARGLQADLPVIFATGGMDVPSAASLGNCEVLSKPFGDIALMESIEAAMCRDRKTA</sequence>
<evidence type="ECO:0000259" key="13">
    <source>
        <dbReference type="PROSITE" id="PS50113"/>
    </source>
</evidence>
<dbReference type="PROSITE" id="PS50110">
    <property type="entry name" value="RESPONSE_REGULATORY"/>
    <property type="match status" value="2"/>
</dbReference>
<evidence type="ECO:0000259" key="10">
    <source>
        <dbReference type="PROSITE" id="PS50109"/>
    </source>
</evidence>
<keyword evidence="5" id="KW-0547">Nucleotide-binding</keyword>
<protein>
    <recommendedName>
        <fullName evidence="2">histidine kinase</fullName>
        <ecNumber evidence="2">2.7.13.3</ecNumber>
    </recommendedName>
</protein>
<dbReference type="SMART" id="SM00448">
    <property type="entry name" value="REC"/>
    <property type="match status" value="2"/>
</dbReference>
<keyword evidence="4" id="KW-0808">Transferase</keyword>
<evidence type="ECO:0000256" key="5">
    <source>
        <dbReference type="ARBA" id="ARBA00022741"/>
    </source>
</evidence>
<dbReference type="Gene3D" id="3.30.565.10">
    <property type="entry name" value="Histidine kinase-like ATPase, C-terminal domain"/>
    <property type="match status" value="1"/>
</dbReference>
<dbReference type="PANTHER" id="PTHR43065">
    <property type="entry name" value="SENSOR HISTIDINE KINASE"/>
    <property type="match status" value="1"/>
</dbReference>
<dbReference type="InterPro" id="IPR000014">
    <property type="entry name" value="PAS"/>
</dbReference>
<feature type="domain" description="PAS" evidence="12">
    <location>
        <begin position="1"/>
        <end position="55"/>
    </location>
</feature>
<dbReference type="SUPFAM" id="SSF55874">
    <property type="entry name" value="ATPase domain of HSP90 chaperone/DNA topoisomerase II/histidine kinase"/>
    <property type="match status" value="1"/>
</dbReference>
<evidence type="ECO:0000256" key="6">
    <source>
        <dbReference type="ARBA" id="ARBA00022777"/>
    </source>
</evidence>
<feature type="domain" description="Response regulatory" evidence="11">
    <location>
        <begin position="711"/>
        <end position="827"/>
    </location>
</feature>
<evidence type="ECO:0000256" key="7">
    <source>
        <dbReference type="ARBA" id="ARBA00022840"/>
    </source>
</evidence>
<feature type="modified residue" description="4-aspartylphosphate" evidence="9">
    <location>
        <position position="910"/>
    </location>
</feature>
<keyword evidence="6 14" id="KW-0418">Kinase</keyword>
<dbReference type="SUPFAM" id="SSF47384">
    <property type="entry name" value="Homodimeric domain of signal transducing histidine kinase"/>
    <property type="match status" value="1"/>
</dbReference>
<dbReference type="PROSITE" id="PS50109">
    <property type="entry name" value="HIS_KIN"/>
    <property type="match status" value="1"/>
</dbReference>
<dbReference type="Gene3D" id="3.30.450.20">
    <property type="entry name" value="PAS domain"/>
    <property type="match status" value="3"/>
</dbReference>
<dbReference type="InterPro" id="IPR003594">
    <property type="entry name" value="HATPase_dom"/>
</dbReference>
<dbReference type="InterPro" id="IPR013656">
    <property type="entry name" value="PAS_4"/>
</dbReference>
<evidence type="ECO:0000256" key="4">
    <source>
        <dbReference type="ARBA" id="ARBA00022679"/>
    </source>
</evidence>
<organism evidence="14 15">
    <name type="scientific">Pararhodobacter oceanensis</name>
    <dbReference type="NCBI Taxonomy" id="2172121"/>
    <lineage>
        <taxon>Bacteria</taxon>
        <taxon>Pseudomonadati</taxon>
        <taxon>Pseudomonadota</taxon>
        <taxon>Alphaproteobacteria</taxon>
        <taxon>Rhodobacterales</taxon>
        <taxon>Paracoccaceae</taxon>
        <taxon>Pararhodobacter</taxon>
    </lineage>
</organism>
<dbReference type="RefSeq" id="WP_116559292.1">
    <property type="nucleotide sequence ID" value="NZ_QDKM01000007.1"/>
</dbReference>
<dbReference type="AlphaFoldDB" id="A0A2T8HRK7"/>
<dbReference type="Pfam" id="PF08447">
    <property type="entry name" value="PAS_3"/>
    <property type="match status" value="1"/>
</dbReference>
<dbReference type="Gene3D" id="1.10.287.130">
    <property type="match status" value="1"/>
</dbReference>
<keyword evidence="7" id="KW-0067">ATP-binding</keyword>
<feature type="domain" description="Histidine kinase" evidence="10">
    <location>
        <begin position="468"/>
        <end position="691"/>
    </location>
</feature>
<proteinExistence type="predicted"/>
<dbReference type="OrthoDB" id="9796100at2"/>
<gene>
    <name evidence="14" type="ORF">DDE20_14805</name>
</gene>
<comment type="catalytic activity">
    <reaction evidence="1">
        <text>ATP + protein L-histidine = ADP + protein N-phospho-L-histidine.</text>
        <dbReference type="EC" id="2.7.13.3"/>
    </reaction>
</comment>
<dbReference type="Pfam" id="PF02518">
    <property type="entry name" value="HATPase_c"/>
    <property type="match status" value="1"/>
</dbReference>
<evidence type="ECO:0000313" key="15">
    <source>
        <dbReference type="Proteomes" id="UP000245911"/>
    </source>
</evidence>
<dbReference type="PROSITE" id="PS50112">
    <property type="entry name" value="PAS"/>
    <property type="match status" value="2"/>
</dbReference>
<dbReference type="PROSITE" id="PS50113">
    <property type="entry name" value="PAC"/>
    <property type="match status" value="1"/>
</dbReference>
<dbReference type="EC" id="2.7.13.3" evidence="2"/>
<dbReference type="InterPro" id="IPR001610">
    <property type="entry name" value="PAC"/>
</dbReference>
<dbReference type="InterPro" id="IPR036097">
    <property type="entry name" value="HisK_dim/P_sf"/>
</dbReference>
<feature type="modified residue" description="4-aspartylphosphate" evidence="9">
    <location>
        <position position="761"/>
    </location>
</feature>
<dbReference type="PRINTS" id="PR00344">
    <property type="entry name" value="BCTRLSENSOR"/>
</dbReference>
<evidence type="ECO:0000256" key="1">
    <source>
        <dbReference type="ARBA" id="ARBA00000085"/>
    </source>
</evidence>
<dbReference type="InterPro" id="IPR004358">
    <property type="entry name" value="Sig_transdc_His_kin-like_C"/>
</dbReference>
<accession>A0A2T8HRK7</accession>
<dbReference type="CDD" id="cd00130">
    <property type="entry name" value="PAS"/>
    <property type="match status" value="2"/>
</dbReference>
<dbReference type="GO" id="GO:0000155">
    <property type="term" value="F:phosphorelay sensor kinase activity"/>
    <property type="evidence" value="ECO:0007669"/>
    <property type="project" value="InterPro"/>
</dbReference>
<feature type="domain" description="Response regulatory" evidence="11">
    <location>
        <begin position="861"/>
        <end position="972"/>
    </location>
</feature>
<dbReference type="CDD" id="cd00082">
    <property type="entry name" value="HisKA"/>
    <property type="match status" value="1"/>
</dbReference>
<evidence type="ECO:0000256" key="3">
    <source>
        <dbReference type="ARBA" id="ARBA00022553"/>
    </source>
</evidence>
<dbReference type="PANTHER" id="PTHR43065:SF46">
    <property type="entry name" value="C4-DICARBOXYLATE TRANSPORT SENSOR PROTEIN DCTB"/>
    <property type="match status" value="1"/>
</dbReference>
<feature type="domain" description="PAS" evidence="12">
    <location>
        <begin position="305"/>
        <end position="376"/>
    </location>
</feature>
<dbReference type="InterPro" id="IPR001789">
    <property type="entry name" value="Sig_transdc_resp-reg_receiver"/>
</dbReference>
<dbReference type="SMART" id="SM00091">
    <property type="entry name" value="PAS"/>
    <property type="match status" value="3"/>
</dbReference>
<dbReference type="InterPro" id="IPR003661">
    <property type="entry name" value="HisK_dim/P_dom"/>
</dbReference>
<evidence type="ECO:0000256" key="2">
    <source>
        <dbReference type="ARBA" id="ARBA00012438"/>
    </source>
</evidence>
<feature type="domain" description="PAC" evidence="13">
    <location>
        <begin position="378"/>
        <end position="430"/>
    </location>
</feature>
<dbReference type="InterPro" id="IPR036890">
    <property type="entry name" value="HATPase_C_sf"/>
</dbReference>
<evidence type="ECO:0000313" key="14">
    <source>
        <dbReference type="EMBL" id="PVH28023.1"/>
    </source>
</evidence>
<comment type="caution">
    <text evidence="14">The sequence shown here is derived from an EMBL/GenBank/DDBJ whole genome shotgun (WGS) entry which is preliminary data.</text>
</comment>
<keyword evidence="8" id="KW-0902">Two-component regulatory system</keyword>
<dbReference type="InterPro" id="IPR013655">
    <property type="entry name" value="PAS_fold_3"/>
</dbReference>
<keyword evidence="3 9" id="KW-0597">Phosphoprotein</keyword>
<keyword evidence="15" id="KW-1185">Reference proteome</keyword>
<dbReference type="InterPro" id="IPR011006">
    <property type="entry name" value="CheY-like_superfamily"/>
</dbReference>
<evidence type="ECO:0000259" key="11">
    <source>
        <dbReference type="PROSITE" id="PS50110"/>
    </source>
</evidence>
<dbReference type="InterPro" id="IPR000700">
    <property type="entry name" value="PAS-assoc_C"/>
</dbReference>
<evidence type="ECO:0000256" key="9">
    <source>
        <dbReference type="PROSITE-ProRule" id="PRU00169"/>
    </source>
</evidence>
<dbReference type="InterPro" id="IPR005467">
    <property type="entry name" value="His_kinase_dom"/>
</dbReference>
<dbReference type="Pfam" id="PF00072">
    <property type="entry name" value="Response_reg"/>
    <property type="match status" value="2"/>
</dbReference>
<dbReference type="InterPro" id="IPR035965">
    <property type="entry name" value="PAS-like_dom_sf"/>
</dbReference>
<dbReference type="SMART" id="SM00388">
    <property type="entry name" value="HisKA"/>
    <property type="match status" value="1"/>
</dbReference>
<dbReference type="GO" id="GO:0005524">
    <property type="term" value="F:ATP binding"/>
    <property type="evidence" value="ECO:0007669"/>
    <property type="project" value="UniProtKB-KW"/>
</dbReference>
<dbReference type="CDD" id="cd00156">
    <property type="entry name" value="REC"/>
    <property type="match status" value="1"/>
</dbReference>
<evidence type="ECO:0000259" key="12">
    <source>
        <dbReference type="PROSITE" id="PS50112"/>
    </source>
</evidence>
<dbReference type="FunFam" id="3.30.450.20:FF:000099">
    <property type="entry name" value="Sensory box sensor histidine kinase"/>
    <property type="match status" value="1"/>
</dbReference>